<dbReference type="GO" id="GO:0016787">
    <property type="term" value="F:hydrolase activity"/>
    <property type="evidence" value="ECO:0007669"/>
    <property type="project" value="UniProtKB-KW"/>
</dbReference>
<gene>
    <name evidence="3" type="ORF">EDS130_LOCUS42211</name>
</gene>
<evidence type="ECO:0000313" key="3">
    <source>
        <dbReference type="EMBL" id="CAF1494221.1"/>
    </source>
</evidence>
<protein>
    <recommendedName>
        <fullName evidence="1">ATP-dependent DNA helicase</fullName>
        <ecNumber evidence="1">5.6.2.3</ecNumber>
    </recommendedName>
</protein>
<keyword evidence="1" id="KW-0233">DNA recombination</keyword>
<dbReference type="AlphaFoldDB" id="A0A815SWL2"/>
<keyword evidence="1" id="KW-0234">DNA repair</keyword>
<evidence type="ECO:0000313" key="4">
    <source>
        <dbReference type="Proteomes" id="UP000663852"/>
    </source>
</evidence>
<keyword evidence="1" id="KW-0378">Hydrolase</keyword>
<dbReference type="EC" id="5.6.2.3" evidence="1"/>
<dbReference type="PANTHER" id="PTHR47642">
    <property type="entry name" value="ATP-DEPENDENT DNA HELICASE"/>
    <property type="match status" value="1"/>
</dbReference>
<dbReference type="GO" id="GO:0006310">
    <property type="term" value="P:DNA recombination"/>
    <property type="evidence" value="ECO:0007669"/>
    <property type="project" value="UniProtKB-KW"/>
</dbReference>
<dbReference type="Gene3D" id="3.40.50.300">
    <property type="entry name" value="P-loop containing nucleotide triphosphate hydrolases"/>
    <property type="match status" value="1"/>
</dbReference>
<dbReference type="InterPro" id="IPR010285">
    <property type="entry name" value="DNA_helicase_pif1-like_DEAD"/>
</dbReference>
<dbReference type="GO" id="GO:0005524">
    <property type="term" value="F:ATP binding"/>
    <property type="evidence" value="ECO:0007669"/>
    <property type="project" value="UniProtKB-KW"/>
</dbReference>
<dbReference type="InterPro" id="IPR051055">
    <property type="entry name" value="PIF1_helicase"/>
</dbReference>
<dbReference type="EMBL" id="CAJNOJ010000601">
    <property type="protein sequence ID" value="CAF1494221.1"/>
    <property type="molecule type" value="Genomic_DNA"/>
</dbReference>
<dbReference type="GO" id="GO:0043139">
    <property type="term" value="F:5'-3' DNA helicase activity"/>
    <property type="evidence" value="ECO:0007669"/>
    <property type="project" value="UniProtKB-EC"/>
</dbReference>
<dbReference type="Pfam" id="PF05970">
    <property type="entry name" value="PIF1"/>
    <property type="match status" value="1"/>
</dbReference>
<dbReference type="InterPro" id="IPR027417">
    <property type="entry name" value="P-loop_NTPase"/>
</dbReference>
<dbReference type="Proteomes" id="UP000663852">
    <property type="component" value="Unassembled WGS sequence"/>
</dbReference>
<keyword evidence="1" id="KW-0347">Helicase</keyword>
<dbReference type="SUPFAM" id="SSF52540">
    <property type="entry name" value="P-loop containing nucleoside triphosphate hydrolases"/>
    <property type="match status" value="2"/>
</dbReference>
<comment type="caution">
    <text evidence="3">The sequence shown here is derived from an EMBL/GenBank/DDBJ whole genome shotgun (WGS) entry which is preliminary data.</text>
</comment>
<dbReference type="GO" id="GO:0006281">
    <property type="term" value="P:DNA repair"/>
    <property type="evidence" value="ECO:0007669"/>
    <property type="project" value="UniProtKB-KW"/>
</dbReference>
<organism evidence="3 4">
    <name type="scientific">Adineta ricciae</name>
    <name type="common">Rotifer</name>
    <dbReference type="NCBI Taxonomy" id="249248"/>
    <lineage>
        <taxon>Eukaryota</taxon>
        <taxon>Metazoa</taxon>
        <taxon>Spiralia</taxon>
        <taxon>Gnathifera</taxon>
        <taxon>Rotifera</taxon>
        <taxon>Eurotatoria</taxon>
        <taxon>Bdelloidea</taxon>
        <taxon>Adinetida</taxon>
        <taxon>Adinetidae</taxon>
        <taxon>Adineta</taxon>
    </lineage>
</organism>
<proteinExistence type="inferred from homology"/>
<keyword evidence="1" id="KW-0227">DNA damage</keyword>
<comment type="similarity">
    <text evidence="1">Belongs to the helicase family.</text>
</comment>
<comment type="cofactor">
    <cofactor evidence="1">
        <name>Mg(2+)</name>
        <dbReference type="ChEBI" id="CHEBI:18420"/>
    </cofactor>
</comment>
<comment type="catalytic activity">
    <reaction evidence="1">
        <text>ATP + H2O = ADP + phosphate + H(+)</text>
        <dbReference type="Rhea" id="RHEA:13065"/>
        <dbReference type="ChEBI" id="CHEBI:15377"/>
        <dbReference type="ChEBI" id="CHEBI:15378"/>
        <dbReference type="ChEBI" id="CHEBI:30616"/>
        <dbReference type="ChEBI" id="CHEBI:43474"/>
        <dbReference type="ChEBI" id="CHEBI:456216"/>
        <dbReference type="EC" id="5.6.2.3"/>
    </reaction>
</comment>
<name>A0A815SWL2_ADIRI</name>
<feature type="domain" description="DNA helicase Pif1-like DEAD-box helicase" evidence="2">
    <location>
        <begin position="3"/>
        <end position="198"/>
    </location>
</feature>
<keyword evidence="1" id="KW-0067">ATP-binding</keyword>
<dbReference type="GO" id="GO:0000723">
    <property type="term" value="P:telomere maintenance"/>
    <property type="evidence" value="ECO:0007669"/>
    <property type="project" value="InterPro"/>
</dbReference>
<reference evidence="3" key="1">
    <citation type="submission" date="2021-02" db="EMBL/GenBank/DDBJ databases">
        <authorList>
            <person name="Nowell W R."/>
        </authorList>
    </citation>
    <scope>NUCLEOTIDE SEQUENCE</scope>
</reference>
<dbReference type="PANTHER" id="PTHR47642:SF5">
    <property type="entry name" value="ATP-DEPENDENT DNA HELICASE"/>
    <property type="match status" value="1"/>
</dbReference>
<evidence type="ECO:0000259" key="2">
    <source>
        <dbReference type="Pfam" id="PF05970"/>
    </source>
</evidence>
<sequence>MCVPGPGGTGKSRLIDAITYYFVETQRKEKLRKLGPTAVSASLIGGHTIHSFLGYLRSTKGQKKTTKPGSSNIENDWKYVDYLIIDEISMVGLRLLARLDELLTVGKRAPPEVPFGGINVILLDDYMQYMPVLDKPLYSNLERGSSSHLSTEVDIQYGVGRSLVLQINTVTKLTQQMRTEDQKYLNLLNHLRLGETTRDPGQAVQSLKERPWCDAPILVFRNQLRTEINNRAALDKAKEAGIPLVVVVAHDKILSKISEGGVIYEGLLHLSDSKTELLPDLLHSYPTCLYFSPITLRVN</sequence>
<dbReference type="OrthoDB" id="416437at2759"/>
<accession>A0A815SWL2</accession>
<keyword evidence="1" id="KW-0547">Nucleotide-binding</keyword>
<evidence type="ECO:0000256" key="1">
    <source>
        <dbReference type="RuleBase" id="RU363044"/>
    </source>
</evidence>